<evidence type="ECO:0000313" key="1">
    <source>
        <dbReference type="Proteomes" id="UP000095280"/>
    </source>
</evidence>
<name>A0A1I8FVF9_9PLAT</name>
<dbReference type="Proteomes" id="UP000095280">
    <property type="component" value="Unplaced"/>
</dbReference>
<evidence type="ECO:0000313" key="2">
    <source>
        <dbReference type="WBParaSite" id="maker-uti_cns_0000108-snap-gene-2.13-mRNA-1"/>
    </source>
</evidence>
<reference evidence="2" key="1">
    <citation type="submission" date="2016-11" db="UniProtKB">
        <authorList>
            <consortium name="WormBaseParasite"/>
        </authorList>
    </citation>
    <scope>IDENTIFICATION</scope>
</reference>
<protein>
    <submittedName>
        <fullName evidence="2">Peptidase_S9 domain-containing protein</fullName>
    </submittedName>
</protein>
<proteinExistence type="predicted"/>
<dbReference type="AlphaFoldDB" id="A0A1I8FVF9"/>
<organism evidence="1 2">
    <name type="scientific">Macrostomum lignano</name>
    <dbReference type="NCBI Taxonomy" id="282301"/>
    <lineage>
        <taxon>Eukaryota</taxon>
        <taxon>Metazoa</taxon>
        <taxon>Spiralia</taxon>
        <taxon>Lophotrochozoa</taxon>
        <taxon>Platyhelminthes</taxon>
        <taxon>Rhabditophora</taxon>
        <taxon>Macrostomorpha</taxon>
        <taxon>Macrostomida</taxon>
        <taxon>Macrostomidae</taxon>
        <taxon>Macrostomum</taxon>
    </lineage>
</organism>
<dbReference type="WBParaSite" id="maker-uti_cns_0000108-snap-gene-2.13-mRNA-1">
    <property type="protein sequence ID" value="maker-uti_cns_0000108-snap-gene-2.13-mRNA-1"/>
    <property type="gene ID" value="maker-uti_cns_0000108-snap-gene-2.13"/>
</dbReference>
<sequence length="430" mass="47397">GLPIFLRVGSNDRVVPPYYLRRLARQLASINATRVTFDEVRPNDGGVMNDEQVQKFLREAISLSKNSDQGYCKRGASDCSGKSASDKYSSIAAAKDPFTLTTYNPSFTGSLHGFRIDRQIYPSLFSSLKVESDDTNAMAVVTTENVLQFTANFDLQSQNAYSIDQFKSVDGQDVDLLTDSATETPKKFLTVKCLRNWQSNFSSSYGDWKCRKFDADDQQIQSGDNWDRIVRLESQLGPMRRVAEQPFAILFDPAICPESLAVFLANQFLLTSDTPSPVLTWQRRGELNSLGIKNFIFLGGWNSSAGQDFIDDEKLQMRRWKCALAPLVAATPGSAFVSLAPAGLEDPDGVALVFLAIDSRGLRDAVIGLSSPTIPPMARSPFSNWLPDYLVIKGGLETASAAGPGGFSCAGYYDNHWQFRNELSSCVCVQ</sequence>
<keyword evidence="1" id="KW-1185">Reference proteome</keyword>
<accession>A0A1I8FVF9</accession>